<feature type="region of interest" description="Disordered" evidence="1">
    <location>
        <begin position="160"/>
        <end position="190"/>
    </location>
</feature>
<reference evidence="2 3" key="1">
    <citation type="journal article" date="2019" name="Nat. Ecol. Evol.">
        <title>Megaphylogeny resolves global patterns of mushroom evolution.</title>
        <authorList>
            <person name="Varga T."/>
            <person name="Krizsan K."/>
            <person name="Foldi C."/>
            <person name="Dima B."/>
            <person name="Sanchez-Garcia M."/>
            <person name="Sanchez-Ramirez S."/>
            <person name="Szollosi G.J."/>
            <person name="Szarkandi J.G."/>
            <person name="Papp V."/>
            <person name="Albert L."/>
            <person name="Andreopoulos W."/>
            <person name="Angelini C."/>
            <person name="Antonin V."/>
            <person name="Barry K.W."/>
            <person name="Bougher N.L."/>
            <person name="Buchanan P."/>
            <person name="Buyck B."/>
            <person name="Bense V."/>
            <person name="Catcheside P."/>
            <person name="Chovatia M."/>
            <person name="Cooper J."/>
            <person name="Damon W."/>
            <person name="Desjardin D."/>
            <person name="Finy P."/>
            <person name="Geml J."/>
            <person name="Haridas S."/>
            <person name="Hughes K."/>
            <person name="Justo A."/>
            <person name="Karasinski D."/>
            <person name="Kautmanova I."/>
            <person name="Kiss B."/>
            <person name="Kocsube S."/>
            <person name="Kotiranta H."/>
            <person name="LaButti K.M."/>
            <person name="Lechner B.E."/>
            <person name="Liimatainen K."/>
            <person name="Lipzen A."/>
            <person name="Lukacs Z."/>
            <person name="Mihaltcheva S."/>
            <person name="Morgado L.N."/>
            <person name="Niskanen T."/>
            <person name="Noordeloos M.E."/>
            <person name="Ohm R.A."/>
            <person name="Ortiz-Santana B."/>
            <person name="Ovrebo C."/>
            <person name="Racz N."/>
            <person name="Riley R."/>
            <person name="Savchenko A."/>
            <person name="Shiryaev A."/>
            <person name="Soop K."/>
            <person name="Spirin V."/>
            <person name="Szebenyi C."/>
            <person name="Tomsovsky M."/>
            <person name="Tulloss R.E."/>
            <person name="Uehling J."/>
            <person name="Grigoriev I.V."/>
            <person name="Vagvolgyi C."/>
            <person name="Papp T."/>
            <person name="Martin F.M."/>
            <person name="Miettinen O."/>
            <person name="Hibbett D.S."/>
            <person name="Nagy L.G."/>
        </authorList>
    </citation>
    <scope>NUCLEOTIDE SEQUENCE [LARGE SCALE GENOMIC DNA]</scope>
    <source>
        <strain evidence="2 3">HHB13444</strain>
    </source>
</reference>
<evidence type="ECO:0000313" key="2">
    <source>
        <dbReference type="EMBL" id="TFK93819.1"/>
    </source>
</evidence>
<organism evidence="2 3">
    <name type="scientific">Polyporus arcularius HHB13444</name>
    <dbReference type="NCBI Taxonomy" id="1314778"/>
    <lineage>
        <taxon>Eukaryota</taxon>
        <taxon>Fungi</taxon>
        <taxon>Dikarya</taxon>
        <taxon>Basidiomycota</taxon>
        <taxon>Agaricomycotina</taxon>
        <taxon>Agaricomycetes</taxon>
        <taxon>Polyporales</taxon>
        <taxon>Polyporaceae</taxon>
        <taxon>Polyporus</taxon>
    </lineage>
</organism>
<evidence type="ECO:0000313" key="3">
    <source>
        <dbReference type="Proteomes" id="UP000308197"/>
    </source>
</evidence>
<proteinExistence type="predicted"/>
<dbReference type="InParanoid" id="A0A5C3PYE6"/>
<keyword evidence="3" id="KW-1185">Reference proteome</keyword>
<dbReference type="AlphaFoldDB" id="A0A5C3PYE6"/>
<feature type="region of interest" description="Disordered" evidence="1">
    <location>
        <begin position="1"/>
        <end position="21"/>
    </location>
</feature>
<accession>A0A5C3PYE6</accession>
<sequence>MYHAAVHRRRNGRPHCGRPVTTHHVHWSSPTINRRISAMSWGLVSDSGRRFSSDGETSAILHPYPYPYPYPLLRIYHVVMQTLSPRTCLSSRRLNMSLHAPKLTVGEKWVQTTVREIWDMFRDTPSIACESSHTCTLHTHVPSYRLNPLSLHLPLTDLAPRDPHRVSRSGHAHQPSHMRRAESGEQRSTNARNVYKIEPTQGPGNTIPNIQITKFTTKREETRGAETRRGYEVDYRI</sequence>
<dbReference type="EMBL" id="ML210976">
    <property type="protein sequence ID" value="TFK93819.1"/>
    <property type="molecule type" value="Genomic_DNA"/>
</dbReference>
<name>A0A5C3PYE6_9APHY</name>
<evidence type="ECO:0000256" key="1">
    <source>
        <dbReference type="SAM" id="MobiDB-lite"/>
    </source>
</evidence>
<gene>
    <name evidence="2" type="ORF">K466DRAFT_59850</name>
</gene>
<dbReference type="Proteomes" id="UP000308197">
    <property type="component" value="Unassembled WGS sequence"/>
</dbReference>
<feature type="compositionally biased region" description="Basic residues" evidence="1">
    <location>
        <begin position="166"/>
        <end position="178"/>
    </location>
</feature>
<protein>
    <submittedName>
        <fullName evidence="2">Uncharacterized protein</fullName>
    </submittedName>
</protein>